<comment type="caution">
    <text evidence="2">The sequence shown here is derived from an EMBL/GenBank/DDBJ whole genome shotgun (WGS) entry which is preliminary data.</text>
</comment>
<name>A0ABS2V4Q1_9ACTN</name>
<keyword evidence="2" id="KW-0614">Plasmid</keyword>
<protein>
    <recommendedName>
        <fullName evidence="4">DUF2933 domain-containing protein</fullName>
    </recommendedName>
</protein>
<gene>
    <name evidence="2" type="ORF">JE024_40185</name>
</gene>
<feature type="region of interest" description="Disordered" evidence="1">
    <location>
        <begin position="49"/>
        <end position="74"/>
    </location>
</feature>
<reference evidence="2 3" key="1">
    <citation type="journal article" date="2016" name="Arch. Microbiol.">
        <title>Streptomyces zhihengii sp. nov., isolated from rhizospheric soil of Psammosilene tunicoides.</title>
        <authorList>
            <person name="Huang M.J."/>
            <person name="Fei J.J."/>
            <person name="Salam N."/>
            <person name="Kim C.J."/>
            <person name="Hozzein W.N."/>
            <person name="Xiao M."/>
            <person name="Huang H.Q."/>
            <person name="Li W.J."/>
        </authorList>
    </citation>
    <scope>NUCLEOTIDE SEQUENCE [LARGE SCALE GENOMIC DNA]</scope>
    <source>
        <strain evidence="2 3">YIM T102</strain>
    </source>
</reference>
<evidence type="ECO:0000256" key="1">
    <source>
        <dbReference type="SAM" id="MobiDB-lite"/>
    </source>
</evidence>
<evidence type="ECO:0000313" key="2">
    <source>
        <dbReference type="EMBL" id="MBM9624745.1"/>
    </source>
</evidence>
<accession>A0ABS2V4Q1</accession>
<sequence>MELDMTFNQILIVALAVLAGSIAMVAMGQAAAIAALAPLVVLVVQQIPRGSGRTSRGAADGCGDDTSGEEGSAL</sequence>
<organism evidence="2 3">
    <name type="scientific">Streptomyces zhihengii</name>
    <dbReference type="NCBI Taxonomy" id="1818004"/>
    <lineage>
        <taxon>Bacteria</taxon>
        <taxon>Bacillati</taxon>
        <taxon>Actinomycetota</taxon>
        <taxon>Actinomycetes</taxon>
        <taxon>Kitasatosporales</taxon>
        <taxon>Streptomycetaceae</taxon>
        <taxon>Streptomyces</taxon>
    </lineage>
</organism>
<evidence type="ECO:0008006" key="4">
    <source>
        <dbReference type="Google" id="ProtNLM"/>
    </source>
</evidence>
<keyword evidence="3" id="KW-1185">Reference proteome</keyword>
<dbReference type="RefSeq" id="WP_205378886.1">
    <property type="nucleotide sequence ID" value="NZ_JAFEJA010000003.1"/>
</dbReference>
<dbReference type="Proteomes" id="UP000664109">
    <property type="component" value="Unassembled WGS sequence"/>
</dbReference>
<proteinExistence type="predicted"/>
<evidence type="ECO:0000313" key="3">
    <source>
        <dbReference type="Proteomes" id="UP000664109"/>
    </source>
</evidence>
<geneLocation type="plasmid" evidence="2">
    <name>unnamed1</name>
</geneLocation>
<dbReference type="EMBL" id="JAFEJA010000003">
    <property type="protein sequence ID" value="MBM9624745.1"/>
    <property type="molecule type" value="Genomic_DNA"/>
</dbReference>